<reference evidence="2 3" key="1">
    <citation type="submission" date="2019-08" db="EMBL/GenBank/DDBJ databases">
        <title>A chromosome-level genome assembly, high-density linkage maps, and genome scans reveal the genomic architecture of hybrid incompatibilities underlying speciation via character displacement in darters (Percidae: Etheostominae).</title>
        <authorList>
            <person name="Moran R.L."/>
            <person name="Catchen J.M."/>
            <person name="Fuller R.C."/>
        </authorList>
    </citation>
    <scope>NUCLEOTIDE SEQUENCE [LARGE SCALE GENOMIC DNA]</scope>
    <source>
        <strain evidence="2">EspeVRDwgs_2016</strain>
        <tissue evidence="2">Muscle</tissue>
    </source>
</reference>
<proteinExistence type="predicted"/>
<keyword evidence="3" id="KW-1185">Reference proteome</keyword>
<dbReference type="Proteomes" id="UP000327493">
    <property type="component" value="Chromosome 6"/>
</dbReference>
<feature type="compositionally biased region" description="Low complexity" evidence="1">
    <location>
        <begin position="78"/>
        <end position="92"/>
    </location>
</feature>
<sequence length="116" mass="12662">MPCFDGRMGRHDPSRLEAVLLGHHRPLHELAQLEHFALLSLLRTSSLSRGTVHLTSNGHNQQNEGFFLCENTAANQKSLQSSINSSAMASSSDQTLLQPSNKRGKAPTLHAATPDH</sequence>
<evidence type="ECO:0000256" key="1">
    <source>
        <dbReference type="SAM" id="MobiDB-lite"/>
    </source>
</evidence>
<evidence type="ECO:0000313" key="2">
    <source>
        <dbReference type="EMBL" id="KAA8591607.1"/>
    </source>
</evidence>
<accession>A0A5J5DE79</accession>
<dbReference type="AlphaFoldDB" id="A0A5J5DE79"/>
<name>A0A5J5DE79_9PERO</name>
<comment type="caution">
    <text evidence="2">The sequence shown here is derived from an EMBL/GenBank/DDBJ whole genome shotgun (WGS) entry which is preliminary data.</text>
</comment>
<gene>
    <name evidence="2" type="ORF">FQN60_016981</name>
</gene>
<feature type="region of interest" description="Disordered" evidence="1">
    <location>
        <begin position="78"/>
        <end position="116"/>
    </location>
</feature>
<protein>
    <submittedName>
        <fullName evidence="2">Uncharacterized protein</fullName>
    </submittedName>
</protein>
<evidence type="ECO:0000313" key="3">
    <source>
        <dbReference type="Proteomes" id="UP000327493"/>
    </source>
</evidence>
<dbReference type="EMBL" id="VOFY01000006">
    <property type="protein sequence ID" value="KAA8591607.1"/>
    <property type="molecule type" value="Genomic_DNA"/>
</dbReference>
<organism evidence="2 3">
    <name type="scientific">Etheostoma spectabile</name>
    <name type="common">orangethroat darter</name>
    <dbReference type="NCBI Taxonomy" id="54343"/>
    <lineage>
        <taxon>Eukaryota</taxon>
        <taxon>Metazoa</taxon>
        <taxon>Chordata</taxon>
        <taxon>Craniata</taxon>
        <taxon>Vertebrata</taxon>
        <taxon>Euteleostomi</taxon>
        <taxon>Actinopterygii</taxon>
        <taxon>Neopterygii</taxon>
        <taxon>Teleostei</taxon>
        <taxon>Neoteleostei</taxon>
        <taxon>Acanthomorphata</taxon>
        <taxon>Eupercaria</taxon>
        <taxon>Perciformes</taxon>
        <taxon>Percoidei</taxon>
        <taxon>Percidae</taxon>
        <taxon>Etheostomatinae</taxon>
        <taxon>Etheostoma</taxon>
    </lineage>
</organism>